<keyword evidence="1" id="KW-0812">Transmembrane</keyword>
<protein>
    <submittedName>
        <fullName evidence="2">Uncharacterized protein</fullName>
    </submittedName>
</protein>
<feature type="transmembrane region" description="Helical" evidence="1">
    <location>
        <begin position="56"/>
        <end position="86"/>
    </location>
</feature>
<reference evidence="3 5" key="2">
    <citation type="submission" date="2020-09" db="EMBL/GenBank/DDBJ databases">
        <title>The Genome Sequence of Pseudomonas chlororaphis strain Qlu-1 - A phenazine-derivative-producing strain.</title>
        <authorList>
            <person name="Li L."/>
            <person name="Liu K."/>
        </authorList>
    </citation>
    <scope>NUCLEOTIDE SEQUENCE [LARGE SCALE GENOMIC DNA]</scope>
    <source>
        <strain evidence="5">qlu-1</strain>
        <strain evidence="3">Qlu-1</strain>
    </source>
</reference>
<evidence type="ECO:0000313" key="5">
    <source>
        <dbReference type="Proteomes" id="UP000516316"/>
    </source>
</evidence>
<dbReference type="EMBL" id="CP061079">
    <property type="protein sequence ID" value="QNR46096.1"/>
    <property type="molecule type" value="Genomic_DNA"/>
</dbReference>
<reference evidence="2 4" key="1">
    <citation type="submission" date="2018-03" db="EMBL/GenBank/DDBJ databases">
        <title>Diversity of phytobeneficial traits revealed by whole-genome analysis of worldwide-isolated phenazine-producing Pseudomonas spp.</title>
        <authorList>
            <person name="Biessy A."/>
            <person name="Novinscak A."/>
            <person name="Blom J."/>
            <person name="Leger G."/>
            <person name="Thomashow L.S."/>
            <person name="Cazorla F.M."/>
            <person name="Josic D."/>
            <person name="Filion M."/>
        </authorList>
    </citation>
    <scope>NUCLEOTIDE SEQUENCE [LARGE SCALE GENOMIC DNA]</scope>
    <source>
        <strain evidence="2 4">B25</strain>
    </source>
</reference>
<dbReference type="AlphaFoldDB" id="A0A3G7TSL6"/>
<gene>
    <name evidence="2" type="ORF">C4K04_4435</name>
    <name evidence="3" type="ORF">HLB40_20805</name>
</gene>
<evidence type="ECO:0000313" key="2">
    <source>
        <dbReference type="EMBL" id="AZE50094.1"/>
    </source>
</evidence>
<name>A0A3G7TSL6_9PSED</name>
<keyword evidence="1" id="KW-0472">Membrane</keyword>
<evidence type="ECO:0000313" key="3">
    <source>
        <dbReference type="EMBL" id="QNR46096.1"/>
    </source>
</evidence>
<dbReference type="GeneID" id="61651859"/>
<dbReference type="Proteomes" id="UP000516316">
    <property type="component" value="Chromosome"/>
</dbReference>
<evidence type="ECO:0000256" key="1">
    <source>
        <dbReference type="SAM" id="Phobius"/>
    </source>
</evidence>
<keyword evidence="1" id="KW-1133">Transmembrane helix</keyword>
<accession>A0A3G7TSL6</accession>
<organism evidence="2 4">
    <name type="scientific">Pseudomonas chlororaphis</name>
    <dbReference type="NCBI Taxonomy" id="587753"/>
    <lineage>
        <taxon>Bacteria</taxon>
        <taxon>Pseudomonadati</taxon>
        <taxon>Pseudomonadota</taxon>
        <taxon>Gammaproteobacteria</taxon>
        <taxon>Pseudomonadales</taxon>
        <taxon>Pseudomonadaceae</taxon>
        <taxon>Pseudomonas</taxon>
    </lineage>
</organism>
<sequence length="87" mass="9826">MDDKKCFERSNSALNRLEGSILLSTGKHPELSVHQVHAHDREHKPDSKLHALLKKLAWVLAYAGFLSALLSWGLNSRFGLLILLLLR</sequence>
<evidence type="ECO:0000313" key="4">
    <source>
        <dbReference type="Proteomes" id="UP000268048"/>
    </source>
</evidence>
<dbReference type="RefSeq" id="WP_028683049.1">
    <property type="nucleotide sequence ID" value="NZ_CP025309.1"/>
</dbReference>
<proteinExistence type="predicted"/>
<dbReference type="EMBL" id="CP027753">
    <property type="protein sequence ID" value="AZE50094.1"/>
    <property type="molecule type" value="Genomic_DNA"/>
</dbReference>
<dbReference type="Proteomes" id="UP000268048">
    <property type="component" value="Chromosome"/>
</dbReference>